<dbReference type="PROSITE" id="PS51767">
    <property type="entry name" value="PEPTIDASE_A1"/>
    <property type="match status" value="1"/>
</dbReference>
<proteinExistence type="inferred from homology"/>
<dbReference type="Gene3D" id="2.40.70.10">
    <property type="entry name" value="Acid Proteases"/>
    <property type="match status" value="2"/>
</dbReference>
<sequence>MQLVQALLLLALALAGSHVSAFPPYKTLVAPITKDTTTSLYTTTLNFHENYLVDLGAPFSWYSCQYKHPPVNCKAEPCMSARSYLSPLCHPSSSSSNNRCQNCITTPVNPLTKTCALSDLTYKNVALYVTNGGHPTSSITLNDIYMSCAPGYLLKSLPSGTTGLASLSWTSLALSTQLTPPRLGDNQEIRYKFAMCLPSVSNGKGTLFFGNGPYLFRSPALVDVSRYLSYTPLVKNPKSSDYYIGLNSISIAGKAIRFPRNAFSIDSFGRGGTKLSTVLPYTVLRSDVYDAFVREFKMATRHIPQARKVKPFDYCLKSSAIASTRVGLQVPQISLQVASGKEWTIYGANSMKQVSKDVACLAFVDGGKAAEQAVAIGSYQMEDNFLVFDLAQSTLGFSSSLLGYATTCANFDFTVKP</sequence>
<gene>
    <name evidence="7" type="ORF">EUGRSUZ_L00605</name>
</gene>
<comment type="similarity">
    <text evidence="2">Belongs to the peptidase A1 family.</text>
</comment>
<dbReference type="FunFam" id="2.40.70.10:FF:000041">
    <property type="entry name" value="Basic 7S globulin"/>
    <property type="match status" value="1"/>
</dbReference>
<dbReference type="InterPro" id="IPR001461">
    <property type="entry name" value="Aspartic_peptidase_A1"/>
</dbReference>
<comment type="subcellular location">
    <subcellularLocation>
        <location evidence="1">Secreted</location>
        <location evidence="1">Extracellular space</location>
    </subcellularLocation>
</comment>
<dbReference type="GO" id="GO:0006508">
    <property type="term" value="P:proteolysis"/>
    <property type="evidence" value="ECO:0007669"/>
    <property type="project" value="InterPro"/>
</dbReference>
<keyword evidence="3" id="KW-0964">Secreted</keyword>
<dbReference type="Pfam" id="PF14543">
    <property type="entry name" value="TAXi_N"/>
    <property type="match status" value="1"/>
</dbReference>
<dbReference type="AlphaFoldDB" id="A0AAD9WJ93"/>
<dbReference type="InterPro" id="IPR033121">
    <property type="entry name" value="PEPTIDASE_A1"/>
</dbReference>
<evidence type="ECO:0000313" key="8">
    <source>
        <dbReference type="Proteomes" id="UP000030711"/>
    </source>
</evidence>
<dbReference type="EMBL" id="MU848277">
    <property type="protein sequence ID" value="KAK2633091.1"/>
    <property type="molecule type" value="Genomic_DNA"/>
</dbReference>
<comment type="caution">
    <text evidence="7">The sequence shown here is derived from an EMBL/GenBank/DDBJ whole genome shotgun (WGS) entry which is preliminary data.</text>
</comment>
<evidence type="ECO:0000256" key="2">
    <source>
        <dbReference type="ARBA" id="ARBA00007447"/>
    </source>
</evidence>
<feature type="signal peptide" evidence="5">
    <location>
        <begin position="1"/>
        <end position="21"/>
    </location>
</feature>
<organism evidence="7 8">
    <name type="scientific">Eucalyptus grandis</name>
    <name type="common">Flooded gum</name>
    <dbReference type="NCBI Taxonomy" id="71139"/>
    <lineage>
        <taxon>Eukaryota</taxon>
        <taxon>Viridiplantae</taxon>
        <taxon>Streptophyta</taxon>
        <taxon>Embryophyta</taxon>
        <taxon>Tracheophyta</taxon>
        <taxon>Spermatophyta</taxon>
        <taxon>Magnoliopsida</taxon>
        <taxon>eudicotyledons</taxon>
        <taxon>Gunneridae</taxon>
        <taxon>Pentapetalae</taxon>
        <taxon>rosids</taxon>
        <taxon>malvids</taxon>
        <taxon>Myrtales</taxon>
        <taxon>Myrtaceae</taxon>
        <taxon>Myrtoideae</taxon>
        <taxon>Eucalypteae</taxon>
        <taxon>Eucalyptus</taxon>
    </lineage>
</organism>
<keyword evidence="8" id="KW-1185">Reference proteome</keyword>
<dbReference type="PANTHER" id="PTHR47965">
    <property type="entry name" value="ASPARTYL PROTEASE-RELATED"/>
    <property type="match status" value="1"/>
</dbReference>
<dbReference type="PANTHER" id="PTHR47965:SF63">
    <property type="entry name" value="OS01G0937200 PROTEIN"/>
    <property type="match status" value="1"/>
</dbReference>
<dbReference type="GO" id="GO:0004190">
    <property type="term" value="F:aspartic-type endopeptidase activity"/>
    <property type="evidence" value="ECO:0007669"/>
    <property type="project" value="InterPro"/>
</dbReference>
<keyword evidence="4 5" id="KW-0732">Signal</keyword>
<evidence type="ECO:0000259" key="6">
    <source>
        <dbReference type="PROSITE" id="PS51767"/>
    </source>
</evidence>
<dbReference type="SUPFAM" id="SSF50630">
    <property type="entry name" value="Acid proteases"/>
    <property type="match status" value="1"/>
</dbReference>
<dbReference type="InterPro" id="IPR032861">
    <property type="entry name" value="TAXi_N"/>
</dbReference>
<dbReference type="GO" id="GO:0005576">
    <property type="term" value="C:extracellular region"/>
    <property type="evidence" value="ECO:0007669"/>
    <property type="project" value="UniProtKB-SubCell"/>
</dbReference>
<feature type="domain" description="Peptidase A1" evidence="6">
    <location>
        <begin position="36"/>
        <end position="398"/>
    </location>
</feature>
<dbReference type="Proteomes" id="UP000030711">
    <property type="component" value="Unassembled WGS sequence"/>
</dbReference>
<accession>A0AAD9WJ93</accession>
<evidence type="ECO:0000256" key="1">
    <source>
        <dbReference type="ARBA" id="ARBA00004239"/>
    </source>
</evidence>
<name>A0AAD9WJ93_EUCGR</name>
<evidence type="ECO:0000256" key="4">
    <source>
        <dbReference type="ARBA" id="ARBA00022729"/>
    </source>
</evidence>
<protein>
    <recommendedName>
        <fullName evidence="6">Peptidase A1 domain-containing protein</fullName>
    </recommendedName>
</protein>
<dbReference type="InterPro" id="IPR032799">
    <property type="entry name" value="TAXi_C"/>
</dbReference>
<dbReference type="InterPro" id="IPR021109">
    <property type="entry name" value="Peptidase_aspartic_dom_sf"/>
</dbReference>
<evidence type="ECO:0000256" key="5">
    <source>
        <dbReference type="SAM" id="SignalP"/>
    </source>
</evidence>
<dbReference type="Pfam" id="PF14541">
    <property type="entry name" value="TAXi_C"/>
    <property type="match status" value="1"/>
</dbReference>
<reference evidence="7 8" key="1">
    <citation type="journal article" date="2014" name="Nature">
        <title>The genome of Eucalyptus grandis.</title>
        <authorList>
            <person name="Myburg A.A."/>
            <person name="Grattapaglia D."/>
            <person name="Tuskan G.A."/>
            <person name="Hellsten U."/>
            <person name="Hayes R.D."/>
            <person name="Grimwood J."/>
            <person name="Jenkins J."/>
            <person name="Lindquist E."/>
            <person name="Tice H."/>
            <person name="Bauer D."/>
            <person name="Goodstein D.M."/>
            <person name="Dubchak I."/>
            <person name="Poliakov A."/>
            <person name="Mizrachi E."/>
            <person name="Kullan A.R."/>
            <person name="Hussey S.G."/>
            <person name="Pinard D."/>
            <person name="van der Merwe K."/>
            <person name="Singh P."/>
            <person name="van Jaarsveld I."/>
            <person name="Silva-Junior O.B."/>
            <person name="Togawa R.C."/>
            <person name="Pappas M.R."/>
            <person name="Faria D.A."/>
            <person name="Sansaloni C.P."/>
            <person name="Petroli C.D."/>
            <person name="Yang X."/>
            <person name="Ranjan P."/>
            <person name="Tschaplinski T.J."/>
            <person name="Ye C.Y."/>
            <person name="Li T."/>
            <person name="Sterck L."/>
            <person name="Vanneste K."/>
            <person name="Murat F."/>
            <person name="Soler M."/>
            <person name="Clemente H.S."/>
            <person name="Saidi N."/>
            <person name="Cassan-Wang H."/>
            <person name="Dunand C."/>
            <person name="Hefer C.A."/>
            <person name="Bornberg-Bauer E."/>
            <person name="Kersting A.R."/>
            <person name="Vining K."/>
            <person name="Amarasinghe V."/>
            <person name="Ranik M."/>
            <person name="Naithani S."/>
            <person name="Elser J."/>
            <person name="Boyd A.E."/>
            <person name="Liston A."/>
            <person name="Spatafora J.W."/>
            <person name="Dharmwardhana P."/>
            <person name="Raja R."/>
            <person name="Sullivan C."/>
            <person name="Romanel E."/>
            <person name="Alves-Ferreira M."/>
            <person name="Kulheim C."/>
            <person name="Foley W."/>
            <person name="Carocha V."/>
            <person name="Paiva J."/>
            <person name="Kudrna D."/>
            <person name="Brommonschenkel S.H."/>
            <person name="Pasquali G."/>
            <person name="Byrne M."/>
            <person name="Rigault P."/>
            <person name="Tibbits J."/>
            <person name="Spokevicius A."/>
            <person name="Jones R.C."/>
            <person name="Steane D.A."/>
            <person name="Vaillancourt R.E."/>
            <person name="Potts B.M."/>
            <person name="Joubert F."/>
            <person name="Barry K."/>
            <person name="Pappas G.J."/>
            <person name="Strauss S.H."/>
            <person name="Jaiswal P."/>
            <person name="Grima-Pettenati J."/>
            <person name="Salse J."/>
            <person name="Van de Peer Y."/>
            <person name="Rokhsar D.S."/>
            <person name="Schmutz J."/>
        </authorList>
    </citation>
    <scope>NUCLEOTIDE SEQUENCE [LARGE SCALE GENOMIC DNA]</scope>
    <source>
        <strain evidence="8">cv. BRASUZ1</strain>
        <tissue evidence="7">Leaf extractions</tissue>
    </source>
</reference>
<evidence type="ECO:0000256" key="3">
    <source>
        <dbReference type="ARBA" id="ARBA00022525"/>
    </source>
</evidence>
<evidence type="ECO:0000313" key="7">
    <source>
        <dbReference type="EMBL" id="KAK2633091.1"/>
    </source>
</evidence>
<feature type="chain" id="PRO_5042245278" description="Peptidase A1 domain-containing protein" evidence="5">
    <location>
        <begin position="22"/>
        <end position="417"/>
    </location>
</feature>